<keyword evidence="3" id="KW-1185">Reference proteome</keyword>
<dbReference type="eggNOG" id="COG2885">
    <property type="taxonomic scope" value="Bacteria"/>
</dbReference>
<evidence type="ECO:0000256" key="1">
    <source>
        <dbReference type="SAM" id="MobiDB-lite"/>
    </source>
</evidence>
<evidence type="ECO:0000313" key="3">
    <source>
        <dbReference type="Proteomes" id="UP000001693"/>
    </source>
</evidence>
<organism evidence="2 3">
    <name type="scientific">Leptothrix cholodnii (strain ATCC 51168 / LMG 8142 / SP-6)</name>
    <name type="common">Leptothrix discophora (strain SP-6)</name>
    <dbReference type="NCBI Taxonomy" id="395495"/>
    <lineage>
        <taxon>Bacteria</taxon>
        <taxon>Pseudomonadati</taxon>
        <taxon>Pseudomonadota</taxon>
        <taxon>Betaproteobacteria</taxon>
        <taxon>Burkholderiales</taxon>
        <taxon>Sphaerotilaceae</taxon>
        <taxon>Leptothrix</taxon>
    </lineage>
</organism>
<reference evidence="2 3" key="1">
    <citation type="submission" date="2008-03" db="EMBL/GenBank/DDBJ databases">
        <title>Complete sequence of Leptothrix cholodnii SP-6.</title>
        <authorList>
            <consortium name="US DOE Joint Genome Institute"/>
            <person name="Copeland A."/>
            <person name="Lucas S."/>
            <person name="Lapidus A."/>
            <person name="Glavina del Rio T."/>
            <person name="Dalin E."/>
            <person name="Tice H."/>
            <person name="Bruce D."/>
            <person name="Goodwin L."/>
            <person name="Pitluck S."/>
            <person name="Chertkov O."/>
            <person name="Brettin T."/>
            <person name="Detter J.C."/>
            <person name="Han C."/>
            <person name="Kuske C.R."/>
            <person name="Schmutz J."/>
            <person name="Larimer F."/>
            <person name="Land M."/>
            <person name="Hauser L."/>
            <person name="Kyrpides N."/>
            <person name="Lykidis A."/>
            <person name="Emerson D."/>
            <person name="Richardson P."/>
        </authorList>
    </citation>
    <scope>NUCLEOTIDE SEQUENCE [LARGE SCALE GENOMIC DNA]</scope>
    <source>
        <strain evidence="3">ATCC 51168 / LMG 8142 / SP-6</strain>
    </source>
</reference>
<dbReference type="HOGENOM" id="CLU_1693320_0_0_4"/>
<accession>B1Y1R5</accession>
<proteinExistence type="predicted"/>
<evidence type="ECO:0000313" key="2">
    <source>
        <dbReference type="EMBL" id="ACB35527.1"/>
    </source>
</evidence>
<dbReference type="Proteomes" id="UP000001693">
    <property type="component" value="Chromosome"/>
</dbReference>
<dbReference type="SUPFAM" id="SSF103088">
    <property type="entry name" value="OmpA-like"/>
    <property type="match status" value="1"/>
</dbReference>
<dbReference type="EMBL" id="CP001013">
    <property type="protein sequence ID" value="ACB35527.1"/>
    <property type="molecule type" value="Genomic_DNA"/>
</dbReference>
<dbReference type="Gene3D" id="3.30.1330.60">
    <property type="entry name" value="OmpA-like domain"/>
    <property type="match status" value="1"/>
</dbReference>
<sequence length="155" mass="16021">MGLVALAGCAATGPAPPALFEPRALSLAELDAELRRELKGTPVQISATAASSESPALLIGVPQPHGFELGSAAVKPALAAVLDRLVAALKGNPRWLVQVSAPFDPRSGSFQGQDRASAVRDYLVVRGVAAPRFEPPRGNAGSATEITVIDRPVRP</sequence>
<gene>
    <name evidence="2" type="ordered locus">Lcho_3269</name>
</gene>
<name>B1Y1R5_LEPCP</name>
<protein>
    <submittedName>
        <fullName evidence="2">Outer membrane protein</fullName>
    </submittedName>
</protein>
<dbReference type="InterPro" id="IPR036737">
    <property type="entry name" value="OmpA-like_sf"/>
</dbReference>
<feature type="region of interest" description="Disordered" evidence="1">
    <location>
        <begin position="135"/>
        <end position="155"/>
    </location>
</feature>
<dbReference type="KEGG" id="lch:Lcho_3269"/>
<dbReference type="AlphaFoldDB" id="B1Y1R5"/>
<dbReference type="STRING" id="395495.Lcho_3269"/>